<evidence type="ECO:0000256" key="1">
    <source>
        <dbReference type="ARBA" id="ARBA00022801"/>
    </source>
</evidence>
<dbReference type="GO" id="GO:0006508">
    <property type="term" value="P:proteolysis"/>
    <property type="evidence" value="ECO:0007669"/>
    <property type="project" value="InterPro"/>
</dbReference>
<feature type="domain" description="Peptidase S9 prolyl oligopeptidase catalytic" evidence="2">
    <location>
        <begin position="647"/>
        <end position="821"/>
    </location>
</feature>
<dbReference type="OrthoDB" id="9812921at2"/>
<dbReference type="GO" id="GO:0004252">
    <property type="term" value="F:serine-type endopeptidase activity"/>
    <property type="evidence" value="ECO:0007669"/>
    <property type="project" value="TreeGrafter"/>
</dbReference>
<protein>
    <submittedName>
        <fullName evidence="3">Prolyl oligopeptidase family protein</fullName>
    </submittedName>
</protein>
<dbReference type="RefSeq" id="WP_084081372.1">
    <property type="nucleotide sequence ID" value="NZ_FRAM01000005.1"/>
</dbReference>
<dbReference type="PANTHER" id="PTHR42776:SF27">
    <property type="entry name" value="DIPEPTIDYL PEPTIDASE FAMILY MEMBER 6"/>
    <property type="match status" value="1"/>
</dbReference>
<evidence type="ECO:0000259" key="2">
    <source>
        <dbReference type="Pfam" id="PF00326"/>
    </source>
</evidence>
<dbReference type="EMBL" id="FRAM01000005">
    <property type="protein sequence ID" value="SHK68854.1"/>
    <property type="molecule type" value="Genomic_DNA"/>
</dbReference>
<evidence type="ECO:0000313" key="3">
    <source>
        <dbReference type="EMBL" id="SHK68854.1"/>
    </source>
</evidence>
<organism evidence="3 4">
    <name type="scientific">Epilithonimonas mollis</name>
    <dbReference type="NCBI Taxonomy" id="216903"/>
    <lineage>
        <taxon>Bacteria</taxon>
        <taxon>Pseudomonadati</taxon>
        <taxon>Bacteroidota</taxon>
        <taxon>Flavobacteriia</taxon>
        <taxon>Flavobacteriales</taxon>
        <taxon>Weeksellaceae</taxon>
        <taxon>Chryseobacterium group</taxon>
        <taxon>Epilithonimonas</taxon>
    </lineage>
</organism>
<name>A0A1M6UHY9_9FLAO</name>
<dbReference type="PANTHER" id="PTHR42776">
    <property type="entry name" value="SERINE PEPTIDASE S9 FAMILY MEMBER"/>
    <property type="match status" value="1"/>
</dbReference>
<evidence type="ECO:0000313" key="4">
    <source>
        <dbReference type="Proteomes" id="UP000184498"/>
    </source>
</evidence>
<dbReference type="SUPFAM" id="SSF82171">
    <property type="entry name" value="DPP6 N-terminal domain-like"/>
    <property type="match status" value="1"/>
</dbReference>
<dbReference type="Proteomes" id="UP000184498">
    <property type="component" value="Unassembled WGS sequence"/>
</dbReference>
<dbReference type="AlphaFoldDB" id="A0A1M6UHY9"/>
<dbReference type="InterPro" id="IPR001375">
    <property type="entry name" value="Peptidase_S9_cat"/>
</dbReference>
<gene>
    <name evidence="3" type="ORF">SAMN05444371_3300</name>
</gene>
<accession>A0A1M6UHY9</accession>
<sequence length="821" mass="95596">MGIRLYGFLFTLLCFWSGKIYGQKVMDDQKFAGWYRIVNSEISNNGHWNTFTKIFDNSEKSTVLLNAITKDTICFENVAKSFLNDHFFVVLRSDNSLLMIDLRTKEKKVIRDVSDFSFKDDLQYGFIITHSNRLFGIGKSLRLFNIAERVSKIQTLDRDMSLILGSDFSFMVSYRTGKIITRFDGIRSQELINHTPDASRQLSKFMIKDDGRLKVLYYNWNGEKILDRYIDNKFNDFTGFGFGDHCMLVASRKNKPISYKDSIENWFGNDLALKPNFDARANSDFEALLLDLSTGAQISNESDAKVSNRYLIFNDRYILEVLDFANGDSETEFLIPSIRIRNINDNQVEFEVQKAKQFYPVADGSLIYFENRDWWMYNLYSKKKENLTNRIKEKFYRSNRQNENNINPAGDLFFSNDMRKIYLTSVHNLWEYDLNSKIYKNLTRSSDPDISFKILNRSVVTSAPLGWTRYRKIKENYILIKVSHADDIREGLSVYDGKKLEIISGLDFYKLDQFVCSKHHISFTKENANTPYILENYSVIEKTLKVVYESNKLMFQKERFPKAALHDFNDRDGDKTYVSVILPPDYDTKKKYPAIVCVYENEAASYKTFYFPSLFNQPGFNRSLTAAEGYIIILPRIKYVIDEPGESALRSVKEAIETVSESYGVDLNRLGIIGESFGGFETNYIIAHSDLFKAAVSGASLSDITASYFSVSKTNFRPNIWRYTDQSFRFSGNFYDHKNVYYNNNPVFSADKINTPLLLWAGKEDRHVDFEQSIAMFIGLRSLNKPVELMLFPQDGHTLMRPENQRRATEYFLKWFDHYLK</sequence>
<dbReference type="STRING" id="216903.SAMN05444371_3300"/>
<keyword evidence="4" id="KW-1185">Reference proteome</keyword>
<dbReference type="Pfam" id="PF00326">
    <property type="entry name" value="Peptidase_S9"/>
    <property type="match status" value="1"/>
</dbReference>
<reference evidence="4" key="1">
    <citation type="submission" date="2016-11" db="EMBL/GenBank/DDBJ databases">
        <authorList>
            <person name="Varghese N."/>
            <person name="Submissions S."/>
        </authorList>
    </citation>
    <scope>NUCLEOTIDE SEQUENCE [LARGE SCALE GENOMIC DNA]</scope>
    <source>
        <strain evidence="4">DSM 18016</strain>
    </source>
</reference>
<keyword evidence="1" id="KW-0378">Hydrolase</keyword>
<dbReference type="SUPFAM" id="SSF53474">
    <property type="entry name" value="alpha/beta-Hydrolases"/>
    <property type="match status" value="1"/>
</dbReference>
<dbReference type="InterPro" id="IPR029058">
    <property type="entry name" value="AB_hydrolase_fold"/>
</dbReference>
<dbReference type="Gene3D" id="3.40.50.1820">
    <property type="entry name" value="alpha/beta hydrolase"/>
    <property type="match status" value="1"/>
</dbReference>
<proteinExistence type="predicted"/>